<proteinExistence type="predicted"/>
<accession>A0A559KCK7</accession>
<dbReference type="Proteomes" id="UP000317036">
    <property type="component" value="Unassembled WGS sequence"/>
</dbReference>
<keyword evidence="2" id="KW-1185">Reference proteome</keyword>
<reference evidence="1 2" key="1">
    <citation type="submission" date="2019-07" db="EMBL/GenBank/DDBJ databases">
        <authorList>
            <person name="Kim J."/>
        </authorList>
    </citation>
    <scope>NUCLEOTIDE SEQUENCE [LARGE SCALE GENOMIC DNA]</scope>
    <source>
        <strain evidence="1 2">JC52</strain>
    </source>
</reference>
<evidence type="ECO:0000313" key="2">
    <source>
        <dbReference type="Proteomes" id="UP000317036"/>
    </source>
</evidence>
<evidence type="ECO:0000313" key="1">
    <source>
        <dbReference type="EMBL" id="TVY09819.1"/>
    </source>
</evidence>
<gene>
    <name evidence="1" type="ORF">FPZ49_10615</name>
</gene>
<dbReference type="RefSeq" id="WP_144846308.1">
    <property type="nucleotide sequence ID" value="NZ_VNJI01000011.1"/>
</dbReference>
<dbReference type="EMBL" id="VNJI01000011">
    <property type="protein sequence ID" value="TVY09819.1"/>
    <property type="molecule type" value="Genomic_DNA"/>
</dbReference>
<organism evidence="1 2">
    <name type="scientific">Paenibacillus cremeus</name>
    <dbReference type="NCBI Taxonomy" id="2163881"/>
    <lineage>
        <taxon>Bacteria</taxon>
        <taxon>Bacillati</taxon>
        <taxon>Bacillota</taxon>
        <taxon>Bacilli</taxon>
        <taxon>Bacillales</taxon>
        <taxon>Paenibacillaceae</taxon>
        <taxon>Paenibacillus</taxon>
    </lineage>
</organism>
<protein>
    <submittedName>
        <fullName evidence="1">Uncharacterized protein</fullName>
    </submittedName>
</protein>
<name>A0A559KCK7_9BACL</name>
<sequence>MQTLKGRPRKNATQPKQQRWYLQYITSDNTPLQMVFRGEESLNTYIKEQNIHKTHIKYLSTNKFPWRQHYSLNNSTSEFVSAIGSNGNKTTKRMGGN</sequence>
<comment type="caution">
    <text evidence="1">The sequence shown here is derived from an EMBL/GenBank/DDBJ whole genome shotgun (WGS) entry which is preliminary data.</text>
</comment>
<dbReference type="AlphaFoldDB" id="A0A559KCK7"/>